<organism evidence="2 3">
    <name type="scientific">Flavobacterium calami</name>
    <dbReference type="NCBI Taxonomy" id="3139144"/>
    <lineage>
        <taxon>Bacteria</taxon>
        <taxon>Pseudomonadati</taxon>
        <taxon>Bacteroidota</taxon>
        <taxon>Flavobacteriia</taxon>
        <taxon>Flavobacteriales</taxon>
        <taxon>Flavobacteriaceae</taxon>
        <taxon>Flavobacterium</taxon>
    </lineage>
</organism>
<feature type="domain" description="Lipid/polyisoprenoid-binding YceI-like" evidence="1">
    <location>
        <begin position="6"/>
        <end position="177"/>
    </location>
</feature>
<evidence type="ECO:0000259" key="1">
    <source>
        <dbReference type="SMART" id="SM00867"/>
    </source>
</evidence>
<dbReference type="Proteomes" id="UP001485226">
    <property type="component" value="Unassembled WGS sequence"/>
</dbReference>
<proteinExistence type="predicted"/>
<gene>
    <name evidence="2" type="ORF">AAEO57_20665</name>
</gene>
<dbReference type="SUPFAM" id="SSF101874">
    <property type="entry name" value="YceI-like"/>
    <property type="match status" value="1"/>
</dbReference>
<evidence type="ECO:0000313" key="2">
    <source>
        <dbReference type="EMBL" id="MEL1256210.1"/>
    </source>
</evidence>
<dbReference type="SMART" id="SM00867">
    <property type="entry name" value="YceI"/>
    <property type="match status" value="1"/>
</dbReference>
<dbReference type="RefSeq" id="WP_341694924.1">
    <property type="nucleotide sequence ID" value="NZ_JBBYHS010000035.1"/>
</dbReference>
<dbReference type="PANTHER" id="PTHR34406">
    <property type="entry name" value="PROTEIN YCEI"/>
    <property type="match status" value="1"/>
</dbReference>
<name>A0ABU9IVN9_9FLAO</name>
<dbReference type="InterPro" id="IPR036761">
    <property type="entry name" value="TTHA0802/YceI-like_sf"/>
</dbReference>
<dbReference type="Gene3D" id="2.40.128.110">
    <property type="entry name" value="Lipid/polyisoprenoid-binding, YceI-like"/>
    <property type="match status" value="1"/>
</dbReference>
<dbReference type="Pfam" id="PF04264">
    <property type="entry name" value="YceI"/>
    <property type="match status" value="1"/>
</dbReference>
<dbReference type="PANTHER" id="PTHR34406:SF1">
    <property type="entry name" value="PROTEIN YCEI"/>
    <property type="match status" value="1"/>
</dbReference>
<comment type="caution">
    <text evidence="2">The sequence shown here is derived from an EMBL/GenBank/DDBJ whole genome shotgun (WGS) entry which is preliminary data.</text>
</comment>
<accession>A0ABU9IVN9</accession>
<dbReference type="EMBL" id="JBBYHS010000035">
    <property type="protein sequence ID" value="MEL1256210.1"/>
    <property type="molecule type" value="Genomic_DNA"/>
</dbReference>
<protein>
    <submittedName>
        <fullName evidence="2">YceI family protein</fullName>
    </submittedName>
</protein>
<evidence type="ECO:0000313" key="3">
    <source>
        <dbReference type="Proteomes" id="UP001485226"/>
    </source>
</evidence>
<sequence>MQETAKWVLDPSHTKVGFSVRHFGISETDGFFRNYTGTVTTEKNDFSDLKVSVVVQIDSIDTNDAQRDAHLKADDFFNAEKFPEMKFESTKLETTATGNEYKLHGNLTIRDVTKPVIFDLEYAGTVPQDPFGNTKAGFFISGSINRQDFGLSFNVLLGTGNLAVSDKVKINIPVQLLKVA</sequence>
<dbReference type="InterPro" id="IPR007372">
    <property type="entry name" value="Lipid/polyisoprenoid-bd_YceI"/>
</dbReference>
<keyword evidence="3" id="KW-1185">Reference proteome</keyword>
<reference evidence="2 3" key="1">
    <citation type="submission" date="2024-04" db="EMBL/GenBank/DDBJ databases">
        <title>Flavobacterium sp. DGU38 16S ribosomal RNA gene Genome sequencing and assembly.</title>
        <authorList>
            <person name="Park S."/>
        </authorList>
    </citation>
    <scope>NUCLEOTIDE SEQUENCE [LARGE SCALE GENOMIC DNA]</scope>
    <source>
        <strain evidence="2 3">DGU38</strain>
    </source>
</reference>